<keyword evidence="2" id="KW-1185">Reference proteome</keyword>
<reference evidence="1 2" key="1">
    <citation type="submission" date="2012-05" db="EMBL/GenBank/DDBJ databases">
        <title>Recombination and specialization in a pathogen metapopulation.</title>
        <authorList>
            <person name="Gardiner A."/>
            <person name="Kemen E."/>
            <person name="Schultz-Larsen T."/>
            <person name="MacLean D."/>
            <person name="Van Oosterhout C."/>
            <person name="Jones J.D.G."/>
        </authorList>
    </citation>
    <scope>NUCLEOTIDE SEQUENCE [LARGE SCALE GENOMIC DNA]</scope>
    <source>
        <strain evidence="1 2">Ac Nc2</strain>
    </source>
</reference>
<organism evidence="1 2">
    <name type="scientific">Albugo candida</name>
    <dbReference type="NCBI Taxonomy" id="65357"/>
    <lineage>
        <taxon>Eukaryota</taxon>
        <taxon>Sar</taxon>
        <taxon>Stramenopiles</taxon>
        <taxon>Oomycota</taxon>
        <taxon>Peronosporomycetes</taxon>
        <taxon>Albuginales</taxon>
        <taxon>Albuginaceae</taxon>
        <taxon>Albugo</taxon>
    </lineage>
</organism>
<dbReference type="Proteomes" id="UP000053237">
    <property type="component" value="Unassembled WGS sequence"/>
</dbReference>
<evidence type="ECO:0000313" key="1">
    <source>
        <dbReference type="EMBL" id="CCI43132.1"/>
    </source>
</evidence>
<proteinExistence type="predicted"/>
<sequence length="110" mass="12647">MTREMRFGAVKSPMKIVYHRFSNTSFRYMSAISYQTTQQLLGVLLDIFQAAYNHANKLGAISSPYDFDQKIQYDRGSHIPQKVSNSIFECKVIYFDRKFVGDVCAVQTST</sequence>
<protein>
    <submittedName>
        <fullName evidence="1">Uncharacterized protein</fullName>
    </submittedName>
</protein>
<dbReference type="EMBL" id="CAIX01000044">
    <property type="protein sequence ID" value="CCI43132.1"/>
    <property type="molecule type" value="Genomic_DNA"/>
</dbReference>
<comment type="caution">
    <text evidence="1">The sequence shown here is derived from an EMBL/GenBank/DDBJ whole genome shotgun (WGS) entry which is preliminary data.</text>
</comment>
<accession>A0A024G9X2</accession>
<dbReference type="AlphaFoldDB" id="A0A024G9X2"/>
<name>A0A024G9X2_9STRA</name>
<dbReference type="InParanoid" id="A0A024G9X2"/>
<evidence type="ECO:0000313" key="2">
    <source>
        <dbReference type="Proteomes" id="UP000053237"/>
    </source>
</evidence>
<gene>
    <name evidence="1" type="ORF">BN9_039160</name>
</gene>